<keyword evidence="4" id="KW-1185">Reference proteome</keyword>
<dbReference type="AlphaFoldDB" id="A0A078FS58"/>
<dbReference type="EMBL" id="HG994358">
    <property type="protein sequence ID" value="CAF2275527.1"/>
    <property type="molecule type" value="Genomic_DNA"/>
</dbReference>
<name>A0A078FS58_BRANA</name>
<evidence type="ECO:0000313" key="3">
    <source>
        <dbReference type="EMBL" id="CDY15956.1"/>
    </source>
</evidence>
<reference evidence="2" key="3">
    <citation type="submission" date="2021-01" db="EMBL/GenBank/DDBJ databases">
        <authorList>
            <consortium name="Genoscope - CEA"/>
            <person name="William W."/>
        </authorList>
    </citation>
    <scope>NUCLEOTIDE SEQUENCE</scope>
</reference>
<dbReference type="Gramene" id="CDY15956">
    <property type="protein sequence ID" value="CDY15956"/>
    <property type="gene ID" value="GSBRNA2T00090334001"/>
</dbReference>
<reference evidence="3 4" key="1">
    <citation type="journal article" date="2014" name="Science">
        <title>Plant genetics. Early allopolyploid evolution in the post-Neolithic Brassica napus oilseed genome.</title>
        <authorList>
            <person name="Chalhoub B."/>
            <person name="Denoeud F."/>
            <person name="Liu S."/>
            <person name="Parkin I.A."/>
            <person name="Tang H."/>
            <person name="Wang X."/>
            <person name="Chiquet J."/>
            <person name="Belcram H."/>
            <person name="Tong C."/>
            <person name="Samans B."/>
            <person name="Correa M."/>
            <person name="Da Silva C."/>
            <person name="Just J."/>
            <person name="Falentin C."/>
            <person name="Koh C.S."/>
            <person name="Le Clainche I."/>
            <person name="Bernard M."/>
            <person name="Bento P."/>
            <person name="Noel B."/>
            <person name="Labadie K."/>
            <person name="Alberti A."/>
            <person name="Charles M."/>
            <person name="Arnaud D."/>
            <person name="Guo H."/>
            <person name="Daviaud C."/>
            <person name="Alamery S."/>
            <person name="Jabbari K."/>
            <person name="Zhao M."/>
            <person name="Edger P.P."/>
            <person name="Chelaifa H."/>
            <person name="Tack D."/>
            <person name="Lassalle G."/>
            <person name="Mestiri I."/>
            <person name="Schnel N."/>
            <person name="Le Paslier M.C."/>
            <person name="Fan G."/>
            <person name="Renault V."/>
            <person name="Bayer P.E."/>
            <person name="Golicz A.A."/>
            <person name="Manoli S."/>
            <person name="Lee T.H."/>
            <person name="Thi V.H."/>
            <person name="Chalabi S."/>
            <person name="Hu Q."/>
            <person name="Fan C."/>
            <person name="Tollenaere R."/>
            <person name="Lu Y."/>
            <person name="Battail C."/>
            <person name="Shen J."/>
            <person name="Sidebottom C.H."/>
            <person name="Wang X."/>
            <person name="Canaguier A."/>
            <person name="Chauveau A."/>
            <person name="Berard A."/>
            <person name="Deniot G."/>
            <person name="Guan M."/>
            <person name="Liu Z."/>
            <person name="Sun F."/>
            <person name="Lim Y.P."/>
            <person name="Lyons E."/>
            <person name="Town C.D."/>
            <person name="Bancroft I."/>
            <person name="Wang X."/>
            <person name="Meng J."/>
            <person name="Ma J."/>
            <person name="Pires J.C."/>
            <person name="King G.J."/>
            <person name="Brunel D."/>
            <person name="Delourme R."/>
            <person name="Renard M."/>
            <person name="Aury J.M."/>
            <person name="Adams K.L."/>
            <person name="Batley J."/>
            <person name="Snowdon R.J."/>
            <person name="Tost J."/>
            <person name="Edwards D."/>
            <person name="Zhou Y."/>
            <person name="Hua W."/>
            <person name="Sharpe A.G."/>
            <person name="Paterson A.H."/>
            <person name="Guan C."/>
            <person name="Wincker P."/>
        </authorList>
    </citation>
    <scope>NUCLEOTIDE SEQUENCE [LARGE SCALE GENOMIC DNA]</scope>
    <source>
        <strain evidence="4">cv. Darmor-bzh</strain>
    </source>
</reference>
<evidence type="ECO:0000313" key="4">
    <source>
        <dbReference type="Proteomes" id="UP000028999"/>
    </source>
</evidence>
<reference evidence="3" key="2">
    <citation type="submission" date="2014-06" db="EMBL/GenBank/DDBJ databases">
        <authorList>
            <person name="Genoscope - CEA"/>
        </authorList>
    </citation>
    <scope>NUCLEOTIDE SEQUENCE</scope>
</reference>
<accession>A0A078FS58</accession>
<feature type="region of interest" description="Disordered" evidence="1">
    <location>
        <begin position="1"/>
        <end position="50"/>
    </location>
</feature>
<protein>
    <submittedName>
        <fullName evidence="2">(rape) hypothetical protein</fullName>
    </submittedName>
    <submittedName>
        <fullName evidence="3">BnaA04g11550D protein</fullName>
    </submittedName>
</protein>
<dbReference type="EMBL" id="LK032059">
    <property type="protein sequence ID" value="CDY15956.1"/>
    <property type="molecule type" value="Genomic_DNA"/>
</dbReference>
<evidence type="ECO:0000313" key="2">
    <source>
        <dbReference type="EMBL" id="CAF2275527.1"/>
    </source>
</evidence>
<organism evidence="3 4">
    <name type="scientific">Brassica napus</name>
    <name type="common">Rape</name>
    <dbReference type="NCBI Taxonomy" id="3708"/>
    <lineage>
        <taxon>Eukaryota</taxon>
        <taxon>Viridiplantae</taxon>
        <taxon>Streptophyta</taxon>
        <taxon>Embryophyta</taxon>
        <taxon>Tracheophyta</taxon>
        <taxon>Spermatophyta</taxon>
        <taxon>Magnoliopsida</taxon>
        <taxon>eudicotyledons</taxon>
        <taxon>Gunneridae</taxon>
        <taxon>Pentapetalae</taxon>
        <taxon>rosids</taxon>
        <taxon>malvids</taxon>
        <taxon>Brassicales</taxon>
        <taxon>Brassicaceae</taxon>
        <taxon>Brassiceae</taxon>
        <taxon>Brassica</taxon>
    </lineage>
</organism>
<sequence>MDQGSSDVLKKQGVSAQQMLEPPSDNLVADKRLSKKKISGSPEVKGARSF</sequence>
<dbReference type="PaxDb" id="3708-A0A078FS58"/>
<gene>
    <name evidence="3" type="primary">BnaA04g11550D</name>
    <name evidence="2" type="ORF">DARMORV10_A04P15510.1</name>
    <name evidence="3" type="ORF">GSBRNA2T00090334001</name>
</gene>
<dbReference type="Proteomes" id="UP000028999">
    <property type="component" value="Unassembled WGS sequence"/>
</dbReference>
<evidence type="ECO:0000256" key="1">
    <source>
        <dbReference type="SAM" id="MobiDB-lite"/>
    </source>
</evidence>
<proteinExistence type="predicted"/>
<dbReference type="Proteomes" id="UP001295469">
    <property type="component" value="Chromosome A04"/>
</dbReference>